<sequence length="85" mass="9650">MGEPKGDVVRETLETVGYENWISGFFARVRYDIFFKEKLLVLSTDLRVANALIVNALPKAWTICHDLLLRIAQGRDDEGDACEHV</sequence>
<dbReference type="EMBL" id="AZHW01000232">
    <property type="protein sequence ID" value="ETX01446.1"/>
    <property type="molecule type" value="Genomic_DNA"/>
</dbReference>
<proteinExistence type="predicted"/>
<organism evidence="1 2">
    <name type="scientific">Entotheonella factor</name>
    <dbReference type="NCBI Taxonomy" id="1429438"/>
    <lineage>
        <taxon>Bacteria</taxon>
        <taxon>Pseudomonadati</taxon>
        <taxon>Nitrospinota/Tectimicrobiota group</taxon>
        <taxon>Candidatus Tectimicrobiota</taxon>
        <taxon>Candidatus Entotheonellia</taxon>
        <taxon>Candidatus Entotheonellales</taxon>
        <taxon>Candidatus Entotheonellaceae</taxon>
        <taxon>Candidatus Entotheonella</taxon>
    </lineage>
</organism>
<evidence type="ECO:0000313" key="1">
    <source>
        <dbReference type="EMBL" id="ETX01446.1"/>
    </source>
</evidence>
<gene>
    <name evidence="1" type="ORF">ETSY1_07430</name>
</gene>
<keyword evidence="2" id="KW-1185">Reference proteome</keyword>
<comment type="caution">
    <text evidence="1">The sequence shown here is derived from an EMBL/GenBank/DDBJ whole genome shotgun (WGS) entry which is preliminary data.</text>
</comment>
<dbReference type="AlphaFoldDB" id="W4LUS2"/>
<evidence type="ECO:0000313" key="2">
    <source>
        <dbReference type="Proteomes" id="UP000019141"/>
    </source>
</evidence>
<accession>W4LUS2</accession>
<protein>
    <submittedName>
        <fullName evidence="1">Uncharacterized protein</fullName>
    </submittedName>
</protein>
<reference evidence="1 2" key="1">
    <citation type="journal article" date="2014" name="Nature">
        <title>An environmental bacterial taxon with a large and distinct metabolic repertoire.</title>
        <authorList>
            <person name="Wilson M.C."/>
            <person name="Mori T."/>
            <person name="Ruckert C."/>
            <person name="Uria A.R."/>
            <person name="Helf M.J."/>
            <person name="Takada K."/>
            <person name="Gernert C."/>
            <person name="Steffens U.A."/>
            <person name="Heycke N."/>
            <person name="Schmitt S."/>
            <person name="Rinke C."/>
            <person name="Helfrich E.J."/>
            <person name="Brachmann A.O."/>
            <person name="Gurgui C."/>
            <person name="Wakimoto T."/>
            <person name="Kracht M."/>
            <person name="Crusemann M."/>
            <person name="Hentschel U."/>
            <person name="Abe I."/>
            <person name="Matsunaga S."/>
            <person name="Kalinowski J."/>
            <person name="Takeyama H."/>
            <person name="Piel J."/>
        </authorList>
    </citation>
    <scope>NUCLEOTIDE SEQUENCE [LARGE SCALE GENOMIC DNA]</scope>
    <source>
        <strain evidence="2">TSY1</strain>
    </source>
</reference>
<dbReference type="Proteomes" id="UP000019141">
    <property type="component" value="Unassembled WGS sequence"/>
</dbReference>
<name>W4LUS2_ENTF1</name>
<dbReference type="HOGENOM" id="CLU_2506536_0_0_7"/>